<dbReference type="Pfam" id="PF00072">
    <property type="entry name" value="Response_reg"/>
    <property type="match status" value="1"/>
</dbReference>
<dbReference type="GO" id="GO:0032993">
    <property type="term" value="C:protein-DNA complex"/>
    <property type="evidence" value="ECO:0007669"/>
    <property type="project" value="TreeGrafter"/>
</dbReference>
<evidence type="ECO:0000313" key="13">
    <source>
        <dbReference type="Proteomes" id="UP000182471"/>
    </source>
</evidence>
<dbReference type="RefSeq" id="WP_022749322.1">
    <property type="nucleotide sequence ID" value="NZ_FOGW01000004.1"/>
</dbReference>
<feature type="DNA-binding region" description="OmpR/PhoB-type" evidence="9">
    <location>
        <begin position="134"/>
        <end position="233"/>
    </location>
</feature>
<dbReference type="GO" id="GO:0000156">
    <property type="term" value="F:phosphorelay response regulator activity"/>
    <property type="evidence" value="ECO:0007669"/>
    <property type="project" value="TreeGrafter"/>
</dbReference>
<keyword evidence="3" id="KW-0902">Two-component regulatory system</keyword>
<dbReference type="InterPro" id="IPR001789">
    <property type="entry name" value="Sig_transdc_resp-reg_receiver"/>
</dbReference>
<gene>
    <name evidence="12" type="ORF">SAMN02910429_00236</name>
</gene>
<dbReference type="InterPro" id="IPR039420">
    <property type="entry name" value="WalR-like"/>
</dbReference>
<feature type="modified residue" description="4-aspartylphosphate" evidence="8">
    <location>
        <position position="56"/>
    </location>
</feature>
<dbReference type="OrthoDB" id="9790442at2"/>
<feature type="domain" description="OmpR/PhoB-type" evidence="11">
    <location>
        <begin position="134"/>
        <end position="233"/>
    </location>
</feature>
<dbReference type="FunFam" id="3.40.50.2300:FF:000001">
    <property type="entry name" value="DNA-binding response regulator PhoB"/>
    <property type="match status" value="1"/>
</dbReference>
<dbReference type="InterPro" id="IPR001867">
    <property type="entry name" value="OmpR/PhoB-type_DNA-bd"/>
</dbReference>
<evidence type="ECO:0000256" key="2">
    <source>
        <dbReference type="ARBA" id="ARBA00022553"/>
    </source>
</evidence>
<dbReference type="PROSITE" id="PS50110">
    <property type="entry name" value="RESPONSE_REGULATORY"/>
    <property type="match status" value="1"/>
</dbReference>
<accession>A0A1H9PFB3</accession>
<evidence type="ECO:0000256" key="1">
    <source>
        <dbReference type="ARBA" id="ARBA00018672"/>
    </source>
</evidence>
<evidence type="ECO:0000259" key="11">
    <source>
        <dbReference type="PROSITE" id="PS51755"/>
    </source>
</evidence>
<dbReference type="CDD" id="cd00383">
    <property type="entry name" value="trans_reg_C"/>
    <property type="match status" value="1"/>
</dbReference>
<name>A0A1H9PFB3_9FIRM</name>
<dbReference type="Pfam" id="PF00486">
    <property type="entry name" value="Trans_reg_C"/>
    <property type="match status" value="1"/>
</dbReference>
<dbReference type="FunFam" id="1.10.10.10:FF:000018">
    <property type="entry name" value="DNA-binding response regulator ResD"/>
    <property type="match status" value="1"/>
</dbReference>
<dbReference type="PANTHER" id="PTHR48111:SF2">
    <property type="entry name" value="RESPONSE REGULATOR SAER"/>
    <property type="match status" value="1"/>
</dbReference>
<dbReference type="GO" id="GO:0006355">
    <property type="term" value="P:regulation of DNA-templated transcription"/>
    <property type="evidence" value="ECO:0007669"/>
    <property type="project" value="InterPro"/>
</dbReference>
<evidence type="ECO:0000259" key="10">
    <source>
        <dbReference type="PROSITE" id="PS50110"/>
    </source>
</evidence>
<dbReference type="Gene3D" id="1.10.10.10">
    <property type="entry name" value="Winged helix-like DNA-binding domain superfamily/Winged helix DNA-binding domain"/>
    <property type="match status" value="1"/>
</dbReference>
<evidence type="ECO:0000256" key="7">
    <source>
        <dbReference type="ARBA" id="ARBA00024867"/>
    </source>
</evidence>
<evidence type="ECO:0000256" key="6">
    <source>
        <dbReference type="ARBA" id="ARBA00023163"/>
    </source>
</evidence>
<evidence type="ECO:0000313" key="12">
    <source>
        <dbReference type="EMBL" id="SER46827.1"/>
    </source>
</evidence>
<dbReference type="SUPFAM" id="SSF52172">
    <property type="entry name" value="CheY-like"/>
    <property type="match status" value="1"/>
</dbReference>
<dbReference type="GO" id="GO:0000976">
    <property type="term" value="F:transcription cis-regulatory region binding"/>
    <property type="evidence" value="ECO:0007669"/>
    <property type="project" value="TreeGrafter"/>
</dbReference>
<dbReference type="SMART" id="SM00862">
    <property type="entry name" value="Trans_reg_C"/>
    <property type="match status" value="1"/>
</dbReference>
<evidence type="ECO:0000256" key="5">
    <source>
        <dbReference type="ARBA" id="ARBA00023125"/>
    </source>
</evidence>
<dbReference type="SMART" id="SM00448">
    <property type="entry name" value="REC"/>
    <property type="match status" value="1"/>
</dbReference>
<feature type="domain" description="Response regulatory" evidence="10">
    <location>
        <begin position="7"/>
        <end position="120"/>
    </location>
</feature>
<dbReference type="PROSITE" id="PS51755">
    <property type="entry name" value="OMPR_PHOB"/>
    <property type="match status" value="1"/>
</dbReference>
<evidence type="ECO:0000256" key="3">
    <source>
        <dbReference type="ARBA" id="ARBA00023012"/>
    </source>
</evidence>
<organism evidence="12 13">
    <name type="scientific">Lachnobacterium bovis</name>
    <dbReference type="NCBI Taxonomy" id="140626"/>
    <lineage>
        <taxon>Bacteria</taxon>
        <taxon>Bacillati</taxon>
        <taxon>Bacillota</taxon>
        <taxon>Clostridia</taxon>
        <taxon>Lachnospirales</taxon>
        <taxon>Lachnospiraceae</taxon>
        <taxon>Lachnobacterium</taxon>
    </lineage>
</organism>
<dbReference type="InterPro" id="IPR036388">
    <property type="entry name" value="WH-like_DNA-bd_sf"/>
</dbReference>
<dbReference type="GO" id="GO:0005829">
    <property type="term" value="C:cytosol"/>
    <property type="evidence" value="ECO:0007669"/>
    <property type="project" value="TreeGrafter"/>
</dbReference>
<keyword evidence="6" id="KW-0804">Transcription</keyword>
<evidence type="ECO:0000256" key="8">
    <source>
        <dbReference type="PROSITE-ProRule" id="PRU00169"/>
    </source>
</evidence>
<sequence length="235" mass="27000">MNEKKYEILVAEDDADIVELMVLYLENSNYKVLTASDGVEALEVLKDNNIDLAIVDIMMPRMNGYELIKKIRETSNIPIIIVSAKNSDSDKILGLDLGADDYVVKPFNTLELVSRVNSNLRRFYDFNESKSSEAEILRVGELELDTDNLILKKNDINIELTPTEYKILSLLMKKPGRVFTKVQIYENVKGEYFESDDNTIMVHISKIREKIEEDSHNPKYIKTVRGLGYKIENIQ</sequence>
<evidence type="ECO:0000256" key="4">
    <source>
        <dbReference type="ARBA" id="ARBA00023015"/>
    </source>
</evidence>
<dbReference type="EMBL" id="FOGW01000004">
    <property type="protein sequence ID" value="SER46827.1"/>
    <property type="molecule type" value="Genomic_DNA"/>
</dbReference>
<dbReference type="Gene3D" id="3.40.50.2300">
    <property type="match status" value="1"/>
</dbReference>
<keyword evidence="13" id="KW-1185">Reference proteome</keyword>
<dbReference type="CDD" id="cd17574">
    <property type="entry name" value="REC_OmpR"/>
    <property type="match status" value="1"/>
</dbReference>
<dbReference type="AlphaFoldDB" id="A0A1H9PFB3"/>
<protein>
    <recommendedName>
        <fullName evidence="1">Stage 0 sporulation protein A homolog</fullName>
    </recommendedName>
</protein>
<proteinExistence type="predicted"/>
<dbReference type="Gene3D" id="6.10.250.690">
    <property type="match status" value="1"/>
</dbReference>
<dbReference type="InterPro" id="IPR011006">
    <property type="entry name" value="CheY-like_superfamily"/>
</dbReference>
<keyword evidence="5 9" id="KW-0238">DNA-binding</keyword>
<keyword evidence="4" id="KW-0805">Transcription regulation</keyword>
<dbReference type="PANTHER" id="PTHR48111">
    <property type="entry name" value="REGULATOR OF RPOS"/>
    <property type="match status" value="1"/>
</dbReference>
<dbReference type="Proteomes" id="UP000182471">
    <property type="component" value="Unassembled WGS sequence"/>
</dbReference>
<evidence type="ECO:0000256" key="9">
    <source>
        <dbReference type="PROSITE-ProRule" id="PRU01091"/>
    </source>
</evidence>
<keyword evidence="2 8" id="KW-0597">Phosphoprotein</keyword>
<reference evidence="13" key="1">
    <citation type="submission" date="2016-10" db="EMBL/GenBank/DDBJ databases">
        <authorList>
            <person name="Varghese N."/>
            <person name="Submissions S."/>
        </authorList>
    </citation>
    <scope>NUCLEOTIDE SEQUENCE [LARGE SCALE GENOMIC DNA]</scope>
    <source>
        <strain evidence="13">S1b</strain>
    </source>
</reference>
<comment type="function">
    <text evidence="7">May play the central regulatory role in sporulation. It may be an element of the effector pathway responsible for the activation of sporulation genes in response to nutritional stress. Spo0A may act in concert with spo0H (a sigma factor) to control the expression of some genes that are critical to the sporulation process.</text>
</comment>